<feature type="domain" description="Reverse transcriptase" evidence="1">
    <location>
        <begin position="495"/>
        <end position="753"/>
    </location>
</feature>
<name>A0AAD9VKN3_9HYME</name>
<dbReference type="PANTHER" id="PTHR36688:SF2">
    <property type="entry name" value="ENDONUCLEASE_EXONUCLEASE_PHOSPHATASE DOMAIN-CONTAINING PROTEIN"/>
    <property type="match status" value="1"/>
</dbReference>
<dbReference type="SUPFAM" id="SSF56672">
    <property type="entry name" value="DNA/RNA polymerases"/>
    <property type="match status" value="1"/>
</dbReference>
<dbReference type="CDD" id="cd09276">
    <property type="entry name" value="Rnase_HI_RT_non_LTR"/>
    <property type="match status" value="1"/>
</dbReference>
<protein>
    <submittedName>
        <fullName evidence="3">Uncharacterized protein</fullName>
    </submittedName>
</protein>
<dbReference type="EMBL" id="JAIFRP010000464">
    <property type="protein sequence ID" value="KAK2578266.1"/>
    <property type="molecule type" value="Genomic_DNA"/>
</dbReference>
<dbReference type="Pfam" id="PF00078">
    <property type="entry name" value="RVT_1"/>
    <property type="match status" value="1"/>
</dbReference>
<dbReference type="GO" id="GO:0003676">
    <property type="term" value="F:nucleic acid binding"/>
    <property type="evidence" value="ECO:0007669"/>
    <property type="project" value="InterPro"/>
</dbReference>
<dbReference type="Pfam" id="PF00075">
    <property type="entry name" value="RNase_H"/>
    <property type="match status" value="1"/>
</dbReference>
<sequence length="1205" mass="136972">MTHLVQWNVNGFYMRLVFIHKLLKSLSPSILCIQETNLKPNQRPNLRGFKGFYKNRTNTAFASGGVATYIKDNIPCEELQINTALEAVVVSVSIPHKITICNVYLPNSYNFTLLELQDLSSQLPTPFILVGDFNSHNLVWGSSRTNSRGKIIENWLDQQSTILLNTHEPTHFNFSSGTFSPIDLSFCSPSLASRIDWSVDSDLHDSDHFPLHIKIHSNHNQPDSTTSTVNSHKWIFKKADWGLYAKILEDQLTIFDTTNSADKFDVDNQLALISTEILSAAEQAIPISAGRPHKPKVPWWNESCEHAIKAAKHAFNVYKRHPSQDNKIIFKKLRAAARLTLKTRKKESWKTFITSINRHTPSDEIWKAIKRIEGKNRSRLPPFLKYPNGDLTSSTPQMAQLLADTFTANSSDNNYSPEFLNYKKHVENNIDLRQYSRHNYYNNDHPINSLFQLNELKSCLASCKNSSPGPDGIPAILIKHLPLKGLECLLKFYNNMWTTNTFPQAWSLAIVVHIPKPGIDHTIPTNFRPISLTCILCKLFEKMVNRRLTWICENKSWISPYQNGFRQFRSTSDHLIQLESHICNALINNLHLIAIAIDVEKAFEMVWKHRVVQILREKGLAGHIIAYIQNFLNDRSIQVRIGTSLSSPTSTTNGIPQGSPMSVTLFLIAINDIITPLKPPVKGLLFADDLTIFSSGKNLMTTQKILQESLNQIQNWTKTTGFKFSPTKTEYIVFTKSSVHVEPQPSFFLGNTKLQRSYNLKILGLIFSPTLSWVSQIKTLKALCKKRIDILKSLSSKNWGADRTILLNTYKALIRSKLDYGSIIYGSAKESVLKTLNPIQTISLRLAIGAFRTSPNPSVLTEAQELPLNLRRDALTLSYLPNYRLLPNMLPLDSPEANLRSHPFLNSPRTPRPYFVRVKLLSNLLNLPLPQSLPKIINPSPPWRLLKPTIDLDLFNYSYGKANTPPIVYKTLFNAMIENKYSNHLKIFTDGSIINGQRGCAIIYEDQEITFRLPDAFSILSCEAFAILKALDIVEKSNINPVAIFTDSKSTIDALSNSLNNNHHFHSILQKMTNIHEQQRQVTLVWVPAHQGIEGNEKADCAAKTAAALEANLIQQTPIPHHDFKKSIYKCIFNKWNSTWTSTHQTYLHNIRESIWQNPPDTELRKEQCILTRSRIGHSHLTHSYLFSRDPKPMCPSWSLNSTKS</sequence>
<dbReference type="Pfam" id="PF14529">
    <property type="entry name" value="Exo_endo_phos_2"/>
    <property type="match status" value="1"/>
</dbReference>
<dbReference type="Proteomes" id="UP001258017">
    <property type="component" value="Unassembled WGS sequence"/>
</dbReference>
<gene>
    <name evidence="3" type="ORF">KPH14_012290</name>
</gene>
<dbReference type="SUPFAM" id="SSF56219">
    <property type="entry name" value="DNase I-like"/>
    <property type="match status" value="1"/>
</dbReference>
<dbReference type="InterPro" id="IPR052560">
    <property type="entry name" value="RdDP_mobile_element"/>
</dbReference>
<evidence type="ECO:0000313" key="3">
    <source>
        <dbReference type="EMBL" id="KAK2578266.1"/>
    </source>
</evidence>
<dbReference type="AlphaFoldDB" id="A0AAD9VKN3"/>
<dbReference type="InterPro" id="IPR043502">
    <property type="entry name" value="DNA/RNA_pol_sf"/>
</dbReference>
<dbReference type="InterPro" id="IPR036397">
    <property type="entry name" value="RNaseH_sf"/>
</dbReference>
<dbReference type="Gene3D" id="3.60.10.10">
    <property type="entry name" value="Endonuclease/exonuclease/phosphatase"/>
    <property type="match status" value="1"/>
</dbReference>
<dbReference type="InterPro" id="IPR000477">
    <property type="entry name" value="RT_dom"/>
</dbReference>
<dbReference type="InterPro" id="IPR005135">
    <property type="entry name" value="Endo/exonuclease/phosphatase"/>
</dbReference>
<feature type="domain" description="RNase H type-1" evidence="2">
    <location>
        <begin position="981"/>
        <end position="1108"/>
    </location>
</feature>
<dbReference type="Gene3D" id="3.30.420.10">
    <property type="entry name" value="Ribonuclease H-like superfamily/Ribonuclease H"/>
    <property type="match status" value="1"/>
</dbReference>
<organism evidence="3 4">
    <name type="scientific">Odynerus spinipes</name>
    <dbReference type="NCBI Taxonomy" id="1348599"/>
    <lineage>
        <taxon>Eukaryota</taxon>
        <taxon>Metazoa</taxon>
        <taxon>Ecdysozoa</taxon>
        <taxon>Arthropoda</taxon>
        <taxon>Hexapoda</taxon>
        <taxon>Insecta</taxon>
        <taxon>Pterygota</taxon>
        <taxon>Neoptera</taxon>
        <taxon>Endopterygota</taxon>
        <taxon>Hymenoptera</taxon>
        <taxon>Apocrita</taxon>
        <taxon>Aculeata</taxon>
        <taxon>Vespoidea</taxon>
        <taxon>Vespidae</taxon>
        <taxon>Eumeninae</taxon>
        <taxon>Odynerus</taxon>
    </lineage>
</organism>
<keyword evidence="4" id="KW-1185">Reference proteome</keyword>
<proteinExistence type="predicted"/>
<dbReference type="GO" id="GO:0042575">
    <property type="term" value="C:DNA polymerase complex"/>
    <property type="evidence" value="ECO:0007669"/>
    <property type="project" value="UniProtKB-ARBA"/>
</dbReference>
<accession>A0AAD9VKN3</accession>
<dbReference type="PANTHER" id="PTHR36688">
    <property type="entry name" value="ENDO/EXONUCLEASE/PHOSPHATASE DOMAIN-CONTAINING PROTEIN"/>
    <property type="match status" value="1"/>
</dbReference>
<reference evidence="3" key="1">
    <citation type="submission" date="2021-08" db="EMBL/GenBank/DDBJ databases">
        <authorList>
            <person name="Misof B."/>
            <person name="Oliver O."/>
            <person name="Podsiadlowski L."/>
            <person name="Donath A."/>
            <person name="Peters R."/>
            <person name="Mayer C."/>
            <person name="Rust J."/>
            <person name="Gunkel S."/>
            <person name="Lesny P."/>
            <person name="Martin S."/>
            <person name="Oeyen J.P."/>
            <person name="Petersen M."/>
            <person name="Panagiotis P."/>
            <person name="Wilbrandt J."/>
            <person name="Tanja T."/>
        </authorList>
    </citation>
    <scope>NUCLEOTIDE SEQUENCE</scope>
    <source>
        <strain evidence="3">GBR_01_08_01A</strain>
        <tissue evidence="3">Thorax + abdomen</tissue>
    </source>
</reference>
<evidence type="ECO:0000259" key="2">
    <source>
        <dbReference type="PROSITE" id="PS50879"/>
    </source>
</evidence>
<dbReference type="PROSITE" id="PS50878">
    <property type="entry name" value="RT_POL"/>
    <property type="match status" value="1"/>
</dbReference>
<dbReference type="GO" id="GO:0071897">
    <property type="term" value="P:DNA biosynthetic process"/>
    <property type="evidence" value="ECO:0007669"/>
    <property type="project" value="UniProtKB-ARBA"/>
</dbReference>
<evidence type="ECO:0000259" key="1">
    <source>
        <dbReference type="PROSITE" id="PS50878"/>
    </source>
</evidence>
<dbReference type="InterPro" id="IPR036691">
    <property type="entry name" value="Endo/exonu/phosph_ase_sf"/>
</dbReference>
<dbReference type="GO" id="GO:0004523">
    <property type="term" value="F:RNA-DNA hybrid ribonuclease activity"/>
    <property type="evidence" value="ECO:0007669"/>
    <property type="project" value="InterPro"/>
</dbReference>
<reference evidence="3" key="2">
    <citation type="journal article" date="2023" name="Commun. Biol.">
        <title>Intrasexual cuticular hydrocarbon dimorphism in a wasp sheds light on hydrocarbon biosynthesis genes in Hymenoptera.</title>
        <authorList>
            <person name="Moris V.C."/>
            <person name="Podsiadlowski L."/>
            <person name="Martin S."/>
            <person name="Oeyen J.P."/>
            <person name="Donath A."/>
            <person name="Petersen M."/>
            <person name="Wilbrandt J."/>
            <person name="Misof B."/>
            <person name="Liedtke D."/>
            <person name="Thamm M."/>
            <person name="Scheiner R."/>
            <person name="Schmitt T."/>
            <person name="Niehuis O."/>
        </authorList>
    </citation>
    <scope>NUCLEOTIDE SEQUENCE</scope>
    <source>
        <strain evidence="3">GBR_01_08_01A</strain>
    </source>
</reference>
<dbReference type="InterPro" id="IPR002156">
    <property type="entry name" value="RNaseH_domain"/>
</dbReference>
<dbReference type="CDD" id="cd01650">
    <property type="entry name" value="RT_nLTR_like"/>
    <property type="match status" value="1"/>
</dbReference>
<evidence type="ECO:0000313" key="4">
    <source>
        <dbReference type="Proteomes" id="UP001258017"/>
    </source>
</evidence>
<dbReference type="PROSITE" id="PS50879">
    <property type="entry name" value="RNASE_H_1"/>
    <property type="match status" value="1"/>
</dbReference>
<comment type="caution">
    <text evidence="3">The sequence shown here is derived from an EMBL/GenBank/DDBJ whole genome shotgun (WGS) entry which is preliminary data.</text>
</comment>
<dbReference type="InterPro" id="IPR012337">
    <property type="entry name" value="RNaseH-like_sf"/>
</dbReference>
<dbReference type="SUPFAM" id="SSF53098">
    <property type="entry name" value="Ribonuclease H-like"/>
    <property type="match status" value="1"/>
</dbReference>